<sequence length="161" mass="17595">MQTDSLKALYFTELQEAASFEAQFAEALPRFAEKANDPSLREVLSDDMPAARRHAQQLSGLLEMHEVADRGHTDGSMRAILREALDWVEDIADPAVRDAALIASVQRILHYGMAVHGSLAGWARQLDLADRETLEAAVEEARGADARLTEIAQGKVNAEAA</sequence>
<keyword evidence="2" id="KW-1185">Reference proteome</keyword>
<organism evidence="1 2">
    <name type="scientific">Pseudooceanicola batsensis (strain ATCC BAA-863 / DSM 15984 / KCTC 12145 / HTCC2597)</name>
    <name type="common">Oceanicola batsensis</name>
    <dbReference type="NCBI Taxonomy" id="252305"/>
    <lineage>
        <taxon>Bacteria</taxon>
        <taxon>Pseudomonadati</taxon>
        <taxon>Pseudomonadota</taxon>
        <taxon>Alphaproteobacteria</taxon>
        <taxon>Rhodobacterales</taxon>
        <taxon>Paracoccaceae</taxon>
        <taxon>Pseudooceanicola</taxon>
    </lineage>
</organism>
<dbReference type="STRING" id="252305.OB2597_01577"/>
<dbReference type="Proteomes" id="UP000004318">
    <property type="component" value="Unassembled WGS sequence"/>
</dbReference>
<evidence type="ECO:0000313" key="2">
    <source>
        <dbReference type="Proteomes" id="UP000004318"/>
    </source>
</evidence>
<dbReference type="EMBL" id="AAMO01000013">
    <property type="protein sequence ID" value="EAQ01538.1"/>
    <property type="molecule type" value="Genomic_DNA"/>
</dbReference>
<dbReference type="SUPFAM" id="SSF47240">
    <property type="entry name" value="Ferritin-like"/>
    <property type="match status" value="1"/>
</dbReference>
<dbReference type="Gene3D" id="1.20.1260.10">
    <property type="match status" value="1"/>
</dbReference>
<comment type="caution">
    <text evidence="1">The sequence shown here is derived from an EMBL/GenBank/DDBJ whole genome shotgun (WGS) entry which is preliminary data.</text>
</comment>
<dbReference type="InterPro" id="IPR047114">
    <property type="entry name" value="YciF"/>
</dbReference>
<protein>
    <submittedName>
        <fullName evidence="1">Uncharacterized protein</fullName>
    </submittedName>
</protein>
<reference evidence="1 2" key="1">
    <citation type="journal article" date="2010" name="J. Bacteriol.">
        <title>Genome sequences of Oceanicola granulosus HTCC2516(T) and Oceanicola batsensis HTCC2597(TDelta).</title>
        <authorList>
            <person name="Thrash J.C."/>
            <person name="Cho J.C."/>
            <person name="Vergin K.L."/>
            <person name="Giovannoni S.J."/>
        </authorList>
    </citation>
    <scope>NUCLEOTIDE SEQUENCE [LARGE SCALE GENOMIC DNA]</scope>
    <source>
        <strain evidence="2">ATCC BAA-863 / DSM 15984 / KCTC 12145 / HTCC2597</strain>
    </source>
</reference>
<dbReference type="InterPro" id="IPR009078">
    <property type="entry name" value="Ferritin-like_SF"/>
</dbReference>
<dbReference type="PANTHER" id="PTHR30565">
    <property type="entry name" value="PROTEIN YCIF"/>
    <property type="match status" value="1"/>
</dbReference>
<dbReference type="InterPro" id="IPR012347">
    <property type="entry name" value="Ferritin-like"/>
</dbReference>
<name>A3U308_PSEBH</name>
<dbReference type="RefSeq" id="WP_009804479.1">
    <property type="nucleotide sequence ID" value="NZ_CH724131.1"/>
</dbReference>
<dbReference type="AlphaFoldDB" id="A3U308"/>
<evidence type="ECO:0000313" key="1">
    <source>
        <dbReference type="EMBL" id="EAQ01538.1"/>
    </source>
</evidence>
<gene>
    <name evidence="1" type="ORF">OB2597_01577</name>
</gene>
<dbReference type="InterPro" id="IPR010287">
    <property type="entry name" value="DUF892_YciF-like"/>
</dbReference>
<proteinExistence type="predicted"/>
<dbReference type="eggNOG" id="COG3685">
    <property type="taxonomic scope" value="Bacteria"/>
</dbReference>
<accession>A3U308</accession>
<dbReference type="PANTHER" id="PTHR30565:SF9">
    <property type="entry name" value="PROTEIN YCIF"/>
    <property type="match status" value="1"/>
</dbReference>
<dbReference type="Pfam" id="PF05974">
    <property type="entry name" value="DUF892"/>
    <property type="match status" value="1"/>
</dbReference>
<dbReference type="HOGENOM" id="CLU_102561_0_1_5"/>
<dbReference type="OrthoDB" id="9795056at2"/>